<accession>A0A9I9DM96</accession>
<feature type="compositionally biased region" description="Basic and acidic residues" evidence="1">
    <location>
        <begin position="83"/>
        <end position="93"/>
    </location>
</feature>
<reference evidence="2" key="1">
    <citation type="submission" date="2023-03" db="UniProtKB">
        <authorList>
            <consortium name="EnsemblPlants"/>
        </authorList>
    </citation>
    <scope>IDENTIFICATION</scope>
</reference>
<evidence type="ECO:0000313" key="2">
    <source>
        <dbReference type="EnsemblPlants" id="MELO3C020239.2.1"/>
    </source>
</evidence>
<evidence type="ECO:0000256" key="1">
    <source>
        <dbReference type="SAM" id="MobiDB-lite"/>
    </source>
</evidence>
<name>A0A9I9DM96_CUCME</name>
<proteinExistence type="predicted"/>
<feature type="region of interest" description="Disordered" evidence="1">
    <location>
        <begin position="63"/>
        <end position="102"/>
    </location>
</feature>
<organism evidence="2">
    <name type="scientific">Cucumis melo</name>
    <name type="common">Muskmelon</name>
    <dbReference type="NCBI Taxonomy" id="3656"/>
    <lineage>
        <taxon>Eukaryota</taxon>
        <taxon>Viridiplantae</taxon>
        <taxon>Streptophyta</taxon>
        <taxon>Embryophyta</taxon>
        <taxon>Tracheophyta</taxon>
        <taxon>Spermatophyta</taxon>
        <taxon>Magnoliopsida</taxon>
        <taxon>eudicotyledons</taxon>
        <taxon>Gunneridae</taxon>
        <taxon>Pentapetalae</taxon>
        <taxon>rosids</taxon>
        <taxon>fabids</taxon>
        <taxon>Cucurbitales</taxon>
        <taxon>Cucurbitaceae</taxon>
        <taxon>Benincaseae</taxon>
        <taxon>Cucumis</taxon>
    </lineage>
</organism>
<sequence>MVTYTIKTYLNTSLPFKPSVKTATSITKKAPKPKPFEKPSHMHSYRLESEFSQCPLKQSEIPVASTSELERRDEEDVFGELSDLNRTKARGAEEGVVNQPTP</sequence>
<protein>
    <submittedName>
        <fullName evidence="2">Uncharacterized protein</fullName>
    </submittedName>
</protein>
<dbReference type="AlphaFoldDB" id="A0A9I9DM96"/>
<dbReference type="Gramene" id="MELO3C020239.2.1">
    <property type="protein sequence ID" value="MELO3C020239.2.1"/>
    <property type="gene ID" value="MELO3C020239.2"/>
</dbReference>
<dbReference type="EnsemblPlants" id="MELO3C020239.2.1">
    <property type="protein sequence ID" value="MELO3C020239.2.1"/>
    <property type="gene ID" value="MELO3C020239.2"/>
</dbReference>